<dbReference type="EMBL" id="JANPWB010000016">
    <property type="protein sequence ID" value="KAJ1081056.1"/>
    <property type="molecule type" value="Genomic_DNA"/>
</dbReference>
<name>A0AAV7KP21_PLEWA</name>
<keyword evidence="2" id="KW-1185">Reference proteome</keyword>
<gene>
    <name evidence="1" type="ORF">NDU88_001240</name>
</gene>
<organism evidence="1 2">
    <name type="scientific">Pleurodeles waltl</name>
    <name type="common">Iberian ribbed newt</name>
    <dbReference type="NCBI Taxonomy" id="8319"/>
    <lineage>
        <taxon>Eukaryota</taxon>
        <taxon>Metazoa</taxon>
        <taxon>Chordata</taxon>
        <taxon>Craniata</taxon>
        <taxon>Vertebrata</taxon>
        <taxon>Euteleostomi</taxon>
        <taxon>Amphibia</taxon>
        <taxon>Batrachia</taxon>
        <taxon>Caudata</taxon>
        <taxon>Salamandroidea</taxon>
        <taxon>Salamandridae</taxon>
        <taxon>Pleurodelinae</taxon>
        <taxon>Pleurodeles</taxon>
    </lineage>
</organism>
<reference evidence="1" key="1">
    <citation type="journal article" date="2022" name="bioRxiv">
        <title>Sequencing and chromosome-scale assembly of the giantPleurodeles waltlgenome.</title>
        <authorList>
            <person name="Brown T."/>
            <person name="Elewa A."/>
            <person name="Iarovenko S."/>
            <person name="Subramanian E."/>
            <person name="Araus A.J."/>
            <person name="Petzold A."/>
            <person name="Susuki M."/>
            <person name="Suzuki K.-i.T."/>
            <person name="Hayashi T."/>
            <person name="Toyoda A."/>
            <person name="Oliveira C."/>
            <person name="Osipova E."/>
            <person name="Leigh N.D."/>
            <person name="Simon A."/>
            <person name="Yun M.H."/>
        </authorList>
    </citation>
    <scope>NUCLEOTIDE SEQUENCE</scope>
    <source>
        <strain evidence="1">20211129_DDA</strain>
        <tissue evidence="1">Liver</tissue>
    </source>
</reference>
<sequence>MLGSREPRVNSCWFGSELGIRPIAADMVGQSALPFTIVLLDLTLSPIRVYLNRDKHDEKNSGAERAPGKKRWQREGNPLEAESWVGAQMEWMGNIRAYCMCDERELHIALFLRLFTAVVQSAELGNGQDVDRADACPSSLLSSPATNVLTAKHIWGIRSPRPIFSLRVISLLALFPGKDDLKLLAGPHASFQIGIMDYGNGSETGLSRAADSAILWRHRHVPEVSH</sequence>
<comment type="caution">
    <text evidence="1">The sequence shown here is derived from an EMBL/GenBank/DDBJ whole genome shotgun (WGS) entry which is preliminary data.</text>
</comment>
<accession>A0AAV7KP21</accession>
<dbReference type="Proteomes" id="UP001066276">
    <property type="component" value="Chromosome 12"/>
</dbReference>
<protein>
    <submittedName>
        <fullName evidence="1">Uncharacterized protein</fullName>
    </submittedName>
</protein>
<proteinExistence type="predicted"/>
<dbReference type="AlphaFoldDB" id="A0AAV7KP21"/>
<evidence type="ECO:0000313" key="2">
    <source>
        <dbReference type="Proteomes" id="UP001066276"/>
    </source>
</evidence>
<evidence type="ECO:0000313" key="1">
    <source>
        <dbReference type="EMBL" id="KAJ1081056.1"/>
    </source>
</evidence>